<dbReference type="PROSITE" id="PS51257">
    <property type="entry name" value="PROKAR_LIPOPROTEIN"/>
    <property type="match status" value="1"/>
</dbReference>
<evidence type="ECO:0000256" key="1">
    <source>
        <dbReference type="SAM" id="Phobius"/>
    </source>
</evidence>
<protein>
    <recommendedName>
        <fullName evidence="6">Major facilitator superfamily (MFS) profile domain-containing protein</fullName>
    </recommendedName>
</protein>
<reference evidence="2 4" key="1">
    <citation type="submission" date="2015-11" db="EMBL/GenBank/DDBJ databases">
        <title>Complete Genome Sequence of Kocuria flava strain HO-9041.</title>
        <authorList>
            <person name="Zhou M."/>
            <person name="Dai J."/>
        </authorList>
    </citation>
    <scope>NUCLEOTIDE SEQUENCE [LARGE SCALE GENOMIC DNA]</scope>
    <source>
        <strain evidence="2 4">HO-9041</strain>
    </source>
</reference>
<dbReference type="RefSeq" id="WP_058857597.1">
    <property type="nucleotide sequence ID" value="NZ_BJZR01000006.1"/>
</dbReference>
<evidence type="ECO:0000313" key="4">
    <source>
        <dbReference type="Proteomes" id="UP000057181"/>
    </source>
</evidence>
<evidence type="ECO:0000313" key="5">
    <source>
        <dbReference type="Proteomes" id="UP000321155"/>
    </source>
</evidence>
<feature type="transmembrane region" description="Helical" evidence="1">
    <location>
        <begin position="79"/>
        <end position="101"/>
    </location>
</feature>
<accession>A0A0U3H7M9</accession>
<dbReference type="OrthoDB" id="4883391at2"/>
<dbReference type="KEGG" id="kfv:AS188_03015"/>
<organism evidence="2 4">
    <name type="scientific">Kocuria flava</name>
    <dbReference type="NCBI Taxonomy" id="446860"/>
    <lineage>
        <taxon>Bacteria</taxon>
        <taxon>Bacillati</taxon>
        <taxon>Actinomycetota</taxon>
        <taxon>Actinomycetes</taxon>
        <taxon>Micrococcales</taxon>
        <taxon>Micrococcaceae</taxon>
        <taxon>Kocuria</taxon>
    </lineage>
</organism>
<feature type="transmembrane region" description="Helical" evidence="1">
    <location>
        <begin position="12"/>
        <end position="33"/>
    </location>
</feature>
<feature type="transmembrane region" description="Helical" evidence="1">
    <location>
        <begin position="45"/>
        <end position="72"/>
    </location>
</feature>
<name>A0A0U3H7M9_9MICC</name>
<dbReference type="Proteomes" id="UP000321155">
    <property type="component" value="Unassembled WGS sequence"/>
</dbReference>
<proteinExistence type="predicted"/>
<sequence>MPSLISRVTPSALLWFGVGCLLTTVVAFAVAFLGGNAAGGQTAGMFLVGGLVGATVAASVTVVVALAGLIGFPRARPRFAVLLLLAVVCHPLLWIGLLATVL</sequence>
<keyword evidence="1" id="KW-0472">Membrane</keyword>
<gene>
    <name evidence="2" type="ORF">AS188_03015</name>
    <name evidence="3" type="ORF">KFL01_03820</name>
</gene>
<keyword evidence="1" id="KW-0812">Transmembrane</keyword>
<reference evidence="3 5" key="2">
    <citation type="submission" date="2019-07" db="EMBL/GenBank/DDBJ databases">
        <title>Whole genome shotgun sequence of Kocuria flava NBRC 107626.</title>
        <authorList>
            <person name="Hosoyama A."/>
            <person name="Uohara A."/>
            <person name="Ohji S."/>
            <person name="Ichikawa N."/>
        </authorList>
    </citation>
    <scope>NUCLEOTIDE SEQUENCE [LARGE SCALE GENOMIC DNA]</scope>
    <source>
        <strain evidence="3 5">NBRC 107626</strain>
    </source>
</reference>
<evidence type="ECO:0000313" key="3">
    <source>
        <dbReference type="EMBL" id="GEO91076.1"/>
    </source>
</evidence>
<dbReference type="Proteomes" id="UP000057181">
    <property type="component" value="Chromosome"/>
</dbReference>
<evidence type="ECO:0008006" key="6">
    <source>
        <dbReference type="Google" id="ProtNLM"/>
    </source>
</evidence>
<dbReference type="AlphaFoldDB" id="A0A0U3H7M9"/>
<keyword evidence="1" id="KW-1133">Transmembrane helix</keyword>
<keyword evidence="5" id="KW-1185">Reference proteome</keyword>
<dbReference type="EMBL" id="CP013254">
    <property type="protein sequence ID" value="ALU38885.1"/>
    <property type="molecule type" value="Genomic_DNA"/>
</dbReference>
<evidence type="ECO:0000313" key="2">
    <source>
        <dbReference type="EMBL" id="ALU38885.1"/>
    </source>
</evidence>
<dbReference type="EMBL" id="BJZR01000006">
    <property type="protein sequence ID" value="GEO91076.1"/>
    <property type="molecule type" value="Genomic_DNA"/>
</dbReference>